<gene>
    <name evidence="2" type="primary">WBGene00105675</name>
</gene>
<accession>A0A8R1UD87</accession>
<evidence type="ECO:0000313" key="2">
    <source>
        <dbReference type="EnsemblMetazoa" id="PPA16121.1"/>
    </source>
</evidence>
<feature type="compositionally biased region" description="Basic and acidic residues" evidence="1">
    <location>
        <begin position="68"/>
        <end position="98"/>
    </location>
</feature>
<proteinExistence type="predicted"/>
<dbReference type="AlphaFoldDB" id="A0A2A6CTF7"/>
<dbReference type="EnsemblMetazoa" id="PPA16121.1">
    <property type="protein sequence ID" value="PPA16121.1"/>
    <property type="gene ID" value="WBGene00105675"/>
</dbReference>
<feature type="region of interest" description="Disordered" evidence="1">
    <location>
        <begin position="1"/>
        <end position="26"/>
    </location>
</feature>
<reference evidence="3" key="1">
    <citation type="journal article" date="2008" name="Nat. Genet.">
        <title>The Pristionchus pacificus genome provides a unique perspective on nematode lifestyle and parasitism.</title>
        <authorList>
            <person name="Dieterich C."/>
            <person name="Clifton S.W."/>
            <person name="Schuster L.N."/>
            <person name="Chinwalla A."/>
            <person name="Delehaunty K."/>
            <person name="Dinkelacker I."/>
            <person name="Fulton L."/>
            <person name="Fulton R."/>
            <person name="Godfrey J."/>
            <person name="Minx P."/>
            <person name="Mitreva M."/>
            <person name="Roeseler W."/>
            <person name="Tian H."/>
            <person name="Witte H."/>
            <person name="Yang S.P."/>
            <person name="Wilson R.K."/>
            <person name="Sommer R.J."/>
        </authorList>
    </citation>
    <scope>NUCLEOTIDE SEQUENCE [LARGE SCALE GENOMIC DNA]</scope>
    <source>
        <strain evidence="3">PS312</strain>
    </source>
</reference>
<protein>
    <submittedName>
        <fullName evidence="2">Uncharacterized protein</fullName>
    </submittedName>
</protein>
<feature type="compositionally biased region" description="Low complexity" evidence="1">
    <location>
        <begin position="51"/>
        <end position="61"/>
    </location>
</feature>
<organism evidence="2 3">
    <name type="scientific">Pristionchus pacificus</name>
    <name type="common">Parasitic nematode worm</name>
    <dbReference type="NCBI Taxonomy" id="54126"/>
    <lineage>
        <taxon>Eukaryota</taxon>
        <taxon>Metazoa</taxon>
        <taxon>Ecdysozoa</taxon>
        <taxon>Nematoda</taxon>
        <taxon>Chromadorea</taxon>
        <taxon>Rhabditida</taxon>
        <taxon>Rhabditina</taxon>
        <taxon>Diplogasteromorpha</taxon>
        <taxon>Diplogasteroidea</taxon>
        <taxon>Neodiplogasteridae</taxon>
        <taxon>Pristionchus</taxon>
    </lineage>
</organism>
<evidence type="ECO:0000313" key="3">
    <source>
        <dbReference type="Proteomes" id="UP000005239"/>
    </source>
</evidence>
<feature type="region of interest" description="Disordered" evidence="1">
    <location>
        <begin position="41"/>
        <end position="98"/>
    </location>
</feature>
<evidence type="ECO:0000256" key="1">
    <source>
        <dbReference type="SAM" id="MobiDB-lite"/>
    </source>
</evidence>
<accession>A0A2A6CTF7</accession>
<sequence length="138" mass="15503">MGQKQSYEVSKEAAAVQPVYRESAEDEIKRWEQLAEKEIEMQKARRDPADVPVITPVVTPTGSPKQTPKQEKKATPEAVKEEKHEERNIDQSVRKAEEAASTVHILPYAEGEMATVHNIIVDDEHKKEPKEAVAVVAH</sequence>
<dbReference type="Proteomes" id="UP000005239">
    <property type="component" value="Unassembled WGS sequence"/>
</dbReference>
<reference evidence="2" key="2">
    <citation type="submission" date="2022-06" db="UniProtKB">
        <authorList>
            <consortium name="EnsemblMetazoa"/>
        </authorList>
    </citation>
    <scope>IDENTIFICATION</scope>
    <source>
        <strain evidence="2">PS312</strain>
    </source>
</reference>
<keyword evidence="3" id="KW-1185">Reference proteome</keyword>
<name>A0A2A6CTF7_PRIPA</name>